<accession>A0A432V6V6</accession>
<protein>
    <submittedName>
        <fullName evidence="2">XRE family transcriptional regulator</fullName>
    </submittedName>
</protein>
<keyword evidence="3" id="KW-1185">Reference proteome</keyword>
<dbReference type="SMART" id="SM00530">
    <property type="entry name" value="HTH_XRE"/>
    <property type="match status" value="1"/>
</dbReference>
<evidence type="ECO:0000259" key="1">
    <source>
        <dbReference type="PROSITE" id="PS50943"/>
    </source>
</evidence>
<gene>
    <name evidence="2" type="ORF">EET67_09725</name>
</gene>
<evidence type="ECO:0000313" key="2">
    <source>
        <dbReference type="EMBL" id="RUM97888.1"/>
    </source>
</evidence>
<reference evidence="2 3" key="1">
    <citation type="submission" date="2018-11" db="EMBL/GenBank/DDBJ databases">
        <title>Pseudaminobacter arsenicus sp. nov., an arsenic-resistant bacterium isolated from arsenic-rich aquifers.</title>
        <authorList>
            <person name="Mu Y."/>
        </authorList>
    </citation>
    <scope>NUCLEOTIDE SEQUENCE [LARGE SCALE GENOMIC DNA]</scope>
    <source>
        <strain evidence="2 3">CB3</strain>
    </source>
</reference>
<dbReference type="OrthoDB" id="7188505at2"/>
<dbReference type="EMBL" id="RKST01000008">
    <property type="protein sequence ID" value="RUM97888.1"/>
    <property type="molecule type" value="Genomic_DNA"/>
</dbReference>
<dbReference type="RefSeq" id="WP_128626759.1">
    <property type="nucleotide sequence ID" value="NZ_RKST01000008.1"/>
</dbReference>
<dbReference type="Gene3D" id="1.10.260.40">
    <property type="entry name" value="lambda repressor-like DNA-binding domains"/>
    <property type="match status" value="1"/>
</dbReference>
<proteinExistence type="predicted"/>
<dbReference type="GO" id="GO:0003677">
    <property type="term" value="F:DNA binding"/>
    <property type="evidence" value="ECO:0007669"/>
    <property type="project" value="InterPro"/>
</dbReference>
<dbReference type="InterPro" id="IPR010982">
    <property type="entry name" value="Lambda_DNA-bd_dom_sf"/>
</dbReference>
<dbReference type="CDD" id="cd00093">
    <property type="entry name" value="HTH_XRE"/>
    <property type="match status" value="1"/>
</dbReference>
<feature type="domain" description="HTH cro/C1-type" evidence="1">
    <location>
        <begin position="28"/>
        <end position="82"/>
    </location>
</feature>
<dbReference type="AlphaFoldDB" id="A0A432V6V6"/>
<dbReference type="Proteomes" id="UP000281647">
    <property type="component" value="Unassembled WGS sequence"/>
</dbReference>
<organism evidence="2 3">
    <name type="scientific">Borborobacter arsenicus</name>
    <dbReference type="NCBI Taxonomy" id="1851146"/>
    <lineage>
        <taxon>Bacteria</taxon>
        <taxon>Pseudomonadati</taxon>
        <taxon>Pseudomonadota</taxon>
        <taxon>Alphaproteobacteria</taxon>
        <taxon>Hyphomicrobiales</taxon>
        <taxon>Phyllobacteriaceae</taxon>
        <taxon>Borborobacter</taxon>
    </lineage>
</organism>
<dbReference type="SUPFAM" id="SSF47413">
    <property type="entry name" value="lambda repressor-like DNA-binding domains"/>
    <property type="match status" value="1"/>
</dbReference>
<sequence>MDRTTAQCENVNMAPVKKDLRPLGKHFLKEWREYRKLDQEEVASSLDVSRTLLSKIEGRKSPYTQRTLEAAAGVYGCTPAQLLSQNPGRADNFITLFERAERLDGARRDHVMRIIEAALGSPSG</sequence>
<dbReference type="InterPro" id="IPR001387">
    <property type="entry name" value="Cro/C1-type_HTH"/>
</dbReference>
<name>A0A432V6V6_9HYPH</name>
<comment type="caution">
    <text evidence="2">The sequence shown here is derived from an EMBL/GenBank/DDBJ whole genome shotgun (WGS) entry which is preliminary data.</text>
</comment>
<dbReference type="Pfam" id="PF13560">
    <property type="entry name" value="HTH_31"/>
    <property type="match status" value="1"/>
</dbReference>
<dbReference type="PROSITE" id="PS50943">
    <property type="entry name" value="HTH_CROC1"/>
    <property type="match status" value="1"/>
</dbReference>
<evidence type="ECO:0000313" key="3">
    <source>
        <dbReference type="Proteomes" id="UP000281647"/>
    </source>
</evidence>